<evidence type="ECO:0000313" key="2">
    <source>
        <dbReference type="Proteomes" id="UP000299102"/>
    </source>
</evidence>
<evidence type="ECO:0000313" key="1">
    <source>
        <dbReference type="EMBL" id="GBP56055.1"/>
    </source>
</evidence>
<keyword evidence="2" id="KW-1185">Reference proteome</keyword>
<accession>A0A4C1X173</accession>
<proteinExistence type="predicted"/>
<protein>
    <submittedName>
        <fullName evidence="1">Uncharacterized protein</fullName>
    </submittedName>
</protein>
<dbReference type="Proteomes" id="UP000299102">
    <property type="component" value="Unassembled WGS sequence"/>
</dbReference>
<dbReference type="AlphaFoldDB" id="A0A4C1X173"/>
<name>A0A4C1X173_EUMVA</name>
<gene>
    <name evidence="1" type="ORF">EVAR_43817_1</name>
</gene>
<reference evidence="1 2" key="1">
    <citation type="journal article" date="2019" name="Commun. Biol.">
        <title>The bagworm genome reveals a unique fibroin gene that provides high tensile strength.</title>
        <authorList>
            <person name="Kono N."/>
            <person name="Nakamura H."/>
            <person name="Ohtoshi R."/>
            <person name="Tomita M."/>
            <person name="Numata K."/>
            <person name="Arakawa K."/>
        </authorList>
    </citation>
    <scope>NUCLEOTIDE SEQUENCE [LARGE SCALE GENOMIC DNA]</scope>
</reference>
<comment type="caution">
    <text evidence="1">The sequence shown here is derived from an EMBL/GenBank/DDBJ whole genome shotgun (WGS) entry which is preliminary data.</text>
</comment>
<sequence>MKHASIDNQANIVEAGVVDVRLRCGVAGHTHSPAALSHCPSSEAHAPASRPLTVRVVLLARLPDGTYVLESSARGVARTRQEQTEKIIVLPGLAILAPPRVYALRLGTGGTALFTALFIPTVVSVERQIRGSAVGCMLHVNACCRQASTMDFRELTPHTIQCERVKASRRRRALSRARDSFSGVSRCLLTSAPRRSRLTTPTSARRFG</sequence>
<organism evidence="1 2">
    <name type="scientific">Eumeta variegata</name>
    <name type="common">Bagworm moth</name>
    <name type="synonym">Eumeta japonica</name>
    <dbReference type="NCBI Taxonomy" id="151549"/>
    <lineage>
        <taxon>Eukaryota</taxon>
        <taxon>Metazoa</taxon>
        <taxon>Ecdysozoa</taxon>
        <taxon>Arthropoda</taxon>
        <taxon>Hexapoda</taxon>
        <taxon>Insecta</taxon>
        <taxon>Pterygota</taxon>
        <taxon>Neoptera</taxon>
        <taxon>Endopterygota</taxon>
        <taxon>Lepidoptera</taxon>
        <taxon>Glossata</taxon>
        <taxon>Ditrysia</taxon>
        <taxon>Tineoidea</taxon>
        <taxon>Psychidae</taxon>
        <taxon>Oiketicinae</taxon>
        <taxon>Eumeta</taxon>
    </lineage>
</organism>
<dbReference type="EMBL" id="BGZK01000684">
    <property type="protein sequence ID" value="GBP56055.1"/>
    <property type="molecule type" value="Genomic_DNA"/>
</dbReference>